<keyword evidence="3" id="KW-0233">DNA recombination</keyword>
<dbReference type="RefSeq" id="WP_259313932.1">
    <property type="nucleotide sequence ID" value="NZ_CP087164.1"/>
</dbReference>
<dbReference type="PROSITE" id="PS51898">
    <property type="entry name" value="TYR_RECOMBINASE"/>
    <property type="match status" value="1"/>
</dbReference>
<dbReference type="CDD" id="cd01189">
    <property type="entry name" value="INT_ICEBs1_C_like"/>
    <property type="match status" value="1"/>
</dbReference>
<dbReference type="Gene3D" id="1.10.443.10">
    <property type="entry name" value="Intergrase catalytic core"/>
    <property type="match status" value="1"/>
</dbReference>
<dbReference type="InterPro" id="IPR013762">
    <property type="entry name" value="Integrase-like_cat_sf"/>
</dbReference>
<proteinExistence type="inferred from homology"/>
<accession>A0A9E7BZC7</accession>
<dbReference type="GO" id="GO:0003677">
    <property type="term" value="F:DNA binding"/>
    <property type="evidence" value="ECO:0007669"/>
    <property type="project" value="UniProtKB-UniRule"/>
</dbReference>
<keyword evidence="8" id="KW-1185">Reference proteome</keyword>
<reference evidence="7" key="1">
    <citation type="journal article" date="2022" name="Int. J. Syst. Evol. Microbiol.">
        <title>Pseudomonas aegrilactucae sp. nov. and Pseudomonas morbosilactucae sp. nov., pathogens causing bacterial rot of lettuce in Japan.</title>
        <authorList>
            <person name="Sawada H."/>
            <person name="Fujikawa T."/>
            <person name="Satou M."/>
        </authorList>
    </citation>
    <scope>NUCLEOTIDE SEQUENCE</scope>
    <source>
        <strain evidence="7">0166_1</strain>
    </source>
</reference>
<dbReference type="KEGG" id="sbae:DSM104329_00619"/>
<dbReference type="InterPro" id="IPR044068">
    <property type="entry name" value="CB"/>
</dbReference>
<dbReference type="Pfam" id="PF00589">
    <property type="entry name" value="Phage_integrase"/>
    <property type="match status" value="1"/>
</dbReference>
<dbReference type="EMBL" id="CP087164">
    <property type="protein sequence ID" value="UGS34243.1"/>
    <property type="molecule type" value="Genomic_DNA"/>
</dbReference>
<evidence type="ECO:0000256" key="1">
    <source>
        <dbReference type="ARBA" id="ARBA00008857"/>
    </source>
</evidence>
<protein>
    <recommendedName>
        <fullName evidence="9">Integrase</fullName>
    </recommendedName>
</protein>
<comment type="similarity">
    <text evidence="1">Belongs to the 'phage' integrase family.</text>
</comment>
<evidence type="ECO:0008006" key="9">
    <source>
        <dbReference type="Google" id="ProtNLM"/>
    </source>
</evidence>
<dbReference type="GO" id="GO:0006310">
    <property type="term" value="P:DNA recombination"/>
    <property type="evidence" value="ECO:0007669"/>
    <property type="project" value="UniProtKB-KW"/>
</dbReference>
<dbReference type="InterPro" id="IPR050090">
    <property type="entry name" value="Tyrosine_recombinase_XerCD"/>
</dbReference>
<feature type="domain" description="Tyr recombinase" evidence="5">
    <location>
        <begin position="162"/>
        <end position="344"/>
    </location>
</feature>
<dbReference type="InterPro" id="IPR002104">
    <property type="entry name" value="Integrase_catalytic"/>
</dbReference>
<dbReference type="GO" id="GO:0015074">
    <property type="term" value="P:DNA integration"/>
    <property type="evidence" value="ECO:0007669"/>
    <property type="project" value="InterPro"/>
</dbReference>
<evidence type="ECO:0000259" key="5">
    <source>
        <dbReference type="PROSITE" id="PS51898"/>
    </source>
</evidence>
<evidence type="ECO:0000259" key="6">
    <source>
        <dbReference type="PROSITE" id="PS51900"/>
    </source>
</evidence>
<dbReference type="Proteomes" id="UP001162834">
    <property type="component" value="Chromosome"/>
</dbReference>
<dbReference type="Gene3D" id="1.10.150.130">
    <property type="match status" value="1"/>
</dbReference>
<dbReference type="PANTHER" id="PTHR30349:SF41">
    <property type="entry name" value="INTEGRASE_RECOMBINASE PROTEIN MJ0367-RELATED"/>
    <property type="match status" value="1"/>
</dbReference>
<evidence type="ECO:0000256" key="3">
    <source>
        <dbReference type="ARBA" id="ARBA00023172"/>
    </source>
</evidence>
<sequence length="360" mass="39673">MPATQRGQAYRLGPNRWGLRCYAADGARRRKSPFPTKSAALAYFRDVIEPQLRGAPAPVADVTLSEFIDVYLTRHAAAVRPRTVATLRDRLHHAERAFGDVPLRDLERMTHEVAGWQDSLPPRAGHGIAQALRQVLDTAVRWERMTRNPAKLAGRNPKPPPRTVRAFTRVELDAIAAELPPAYAPLPMFAAATGLRPEEWQALERRDIDRRAGILTVRRTVPSGEVVDLAKTERSRRQVPLSDRALAALDAVPPRLDTPLVFPAAQGGVLNIDNWRRRVWAPAIDAAGVPRPARIYDLRSTFASDALAAGVSAFELARVMGTSIEMVERHYGTLLDGATAGIAGRLNALDAERDARDEAR</sequence>
<gene>
    <name evidence="7" type="ORF">DSM104329_00619</name>
</gene>
<dbReference type="PANTHER" id="PTHR30349">
    <property type="entry name" value="PHAGE INTEGRASE-RELATED"/>
    <property type="match status" value="1"/>
</dbReference>
<dbReference type="PROSITE" id="PS51900">
    <property type="entry name" value="CB"/>
    <property type="match status" value="1"/>
</dbReference>
<evidence type="ECO:0000313" key="7">
    <source>
        <dbReference type="EMBL" id="UGS34243.1"/>
    </source>
</evidence>
<feature type="domain" description="Core-binding (CB)" evidence="6">
    <location>
        <begin position="62"/>
        <end position="140"/>
    </location>
</feature>
<evidence type="ECO:0000313" key="8">
    <source>
        <dbReference type="Proteomes" id="UP001162834"/>
    </source>
</evidence>
<keyword evidence="2 4" id="KW-0238">DNA-binding</keyword>
<dbReference type="InterPro" id="IPR010998">
    <property type="entry name" value="Integrase_recombinase_N"/>
</dbReference>
<dbReference type="InterPro" id="IPR011010">
    <property type="entry name" value="DNA_brk_join_enz"/>
</dbReference>
<dbReference type="AlphaFoldDB" id="A0A9E7BZC7"/>
<name>A0A9E7BZC7_9ACTN</name>
<evidence type="ECO:0000256" key="4">
    <source>
        <dbReference type="PROSITE-ProRule" id="PRU01248"/>
    </source>
</evidence>
<evidence type="ECO:0000256" key="2">
    <source>
        <dbReference type="ARBA" id="ARBA00023125"/>
    </source>
</evidence>
<dbReference type="SUPFAM" id="SSF56349">
    <property type="entry name" value="DNA breaking-rejoining enzymes"/>
    <property type="match status" value="1"/>
</dbReference>
<organism evidence="7 8">
    <name type="scientific">Capillimicrobium parvum</name>
    <dbReference type="NCBI Taxonomy" id="2884022"/>
    <lineage>
        <taxon>Bacteria</taxon>
        <taxon>Bacillati</taxon>
        <taxon>Actinomycetota</taxon>
        <taxon>Thermoleophilia</taxon>
        <taxon>Solirubrobacterales</taxon>
        <taxon>Capillimicrobiaceae</taxon>
        <taxon>Capillimicrobium</taxon>
    </lineage>
</organism>